<evidence type="ECO:0000256" key="3">
    <source>
        <dbReference type="SAM" id="MobiDB-lite"/>
    </source>
</evidence>
<dbReference type="FunFam" id="3.10.290.10:FF:000003">
    <property type="entry name" value="Pseudouridine synthase"/>
    <property type="match status" value="1"/>
</dbReference>
<dbReference type="PROSITE" id="PS50889">
    <property type="entry name" value="S4"/>
    <property type="match status" value="1"/>
</dbReference>
<dbReference type="InterPro" id="IPR020094">
    <property type="entry name" value="TruA/RsuA/RluB/E/F_N"/>
</dbReference>
<dbReference type="EMBL" id="VSSQ01000770">
    <property type="protein sequence ID" value="MPM01041.1"/>
    <property type="molecule type" value="Genomic_DNA"/>
</dbReference>
<feature type="compositionally biased region" description="Basic and acidic residues" evidence="3">
    <location>
        <begin position="20"/>
        <end position="32"/>
    </location>
</feature>
<dbReference type="InterPro" id="IPR006145">
    <property type="entry name" value="PsdUridine_synth_RsuA/RluA"/>
</dbReference>
<evidence type="ECO:0000256" key="2">
    <source>
        <dbReference type="ARBA" id="ARBA00023235"/>
    </source>
</evidence>
<comment type="similarity">
    <text evidence="1">Belongs to the pseudouridine synthase RsuA family.</text>
</comment>
<dbReference type="InterPro" id="IPR018496">
    <property type="entry name" value="PsdUridine_synth_RsuA/RluB_CS"/>
</dbReference>
<dbReference type="CDD" id="cd02870">
    <property type="entry name" value="PseudoU_synth_RsuA_like"/>
    <property type="match status" value="1"/>
</dbReference>
<dbReference type="GO" id="GO:0003723">
    <property type="term" value="F:RNA binding"/>
    <property type="evidence" value="ECO:0007669"/>
    <property type="project" value="InterPro"/>
</dbReference>
<evidence type="ECO:0000256" key="1">
    <source>
        <dbReference type="ARBA" id="ARBA00008348"/>
    </source>
</evidence>
<dbReference type="InterPro" id="IPR036986">
    <property type="entry name" value="S4_RNA-bd_sf"/>
</dbReference>
<dbReference type="Pfam" id="PF01479">
    <property type="entry name" value="S4"/>
    <property type="match status" value="1"/>
</dbReference>
<dbReference type="SUPFAM" id="SSF55174">
    <property type="entry name" value="Alpha-L RNA-binding motif"/>
    <property type="match status" value="1"/>
</dbReference>
<dbReference type="InterPro" id="IPR050343">
    <property type="entry name" value="RsuA_PseudoU_synthase"/>
</dbReference>
<dbReference type="InterPro" id="IPR000748">
    <property type="entry name" value="PsdUridine_synth_RsuA/RluB/E/F"/>
</dbReference>
<dbReference type="GO" id="GO:0006364">
    <property type="term" value="P:rRNA processing"/>
    <property type="evidence" value="ECO:0007669"/>
    <property type="project" value="UniProtKB-ARBA"/>
</dbReference>
<accession>A0A644WC46</accession>
<dbReference type="Gene3D" id="3.10.290.10">
    <property type="entry name" value="RNA-binding S4 domain"/>
    <property type="match status" value="1"/>
</dbReference>
<dbReference type="SUPFAM" id="SSF55120">
    <property type="entry name" value="Pseudouridine synthase"/>
    <property type="match status" value="1"/>
</dbReference>
<feature type="domain" description="RNA-binding S4" evidence="4">
    <location>
        <begin position="198"/>
        <end position="265"/>
    </location>
</feature>
<dbReference type="InterPro" id="IPR002942">
    <property type="entry name" value="S4_RNA-bd"/>
</dbReference>
<dbReference type="PANTHER" id="PTHR47683">
    <property type="entry name" value="PSEUDOURIDINE SYNTHASE FAMILY PROTEIN-RELATED"/>
    <property type="match status" value="1"/>
</dbReference>
<feature type="compositionally biased region" description="Basic and acidic residues" evidence="3">
    <location>
        <begin position="155"/>
        <end position="164"/>
    </location>
</feature>
<dbReference type="GO" id="GO:0009982">
    <property type="term" value="F:pseudouridine synthase activity"/>
    <property type="evidence" value="ECO:0007669"/>
    <property type="project" value="InterPro"/>
</dbReference>
<organism evidence="5">
    <name type="scientific">bioreactor metagenome</name>
    <dbReference type="NCBI Taxonomy" id="1076179"/>
    <lineage>
        <taxon>unclassified sequences</taxon>
        <taxon>metagenomes</taxon>
        <taxon>ecological metagenomes</taxon>
    </lineage>
</organism>
<dbReference type="SMART" id="SM00363">
    <property type="entry name" value="S4"/>
    <property type="match status" value="1"/>
</dbReference>
<dbReference type="PANTHER" id="PTHR47683:SF2">
    <property type="entry name" value="RNA-BINDING S4 DOMAIN-CONTAINING PROTEIN"/>
    <property type="match status" value="1"/>
</dbReference>
<dbReference type="PROSITE" id="PS01149">
    <property type="entry name" value="PSI_RSU"/>
    <property type="match status" value="1"/>
</dbReference>
<gene>
    <name evidence="5" type="ORF">SDC9_47278</name>
</gene>
<feature type="compositionally biased region" description="Basic and acidic residues" evidence="3">
    <location>
        <begin position="108"/>
        <end position="126"/>
    </location>
</feature>
<dbReference type="NCBIfam" id="TIGR00093">
    <property type="entry name" value="pseudouridine synthase"/>
    <property type="match status" value="1"/>
</dbReference>
<evidence type="ECO:0000259" key="4">
    <source>
        <dbReference type="SMART" id="SM00363"/>
    </source>
</evidence>
<feature type="compositionally biased region" description="Basic and acidic residues" evidence="3">
    <location>
        <begin position="59"/>
        <end position="93"/>
    </location>
</feature>
<protein>
    <recommendedName>
        <fullName evidence="4">RNA-binding S4 domain-containing protein</fullName>
    </recommendedName>
</protein>
<dbReference type="InterPro" id="IPR020103">
    <property type="entry name" value="PsdUridine_synth_cat_dom_sf"/>
</dbReference>
<proteinExistence type="inferred from homology"/>
<dbReference type="CDD" id="cd00165">
    <property type="entry name" value="S4"/>
    <property type="match status" value="1"/>
</dbReference>
<dbReference type="Gene3D" id="3.30.70.1560">
    <property type="entry name" value="Alpha-L RNA-binding motif"/>
    <property type="match status" value="1"/>
</dbReference>
<keyword evidence="2" id="KW-0413">Isomerase</keyword>
<dbReference type="InterPro" id="IPR042092">
    <property type="entry name" value="PsdUridine_s_RsuA/RluB/E/F_cat"/>
</dbReference>
<dbReference type="GO" id="GO:0001522">
    <property type="term" value="P:pseudouridine synthesis"/>
    <property type="evidence" value="ECO:0007669"/>
    <property type="project" value="InterPro"/>
</dbReference>
<reference evidence="5" key="1">
    <citation type="submission" date="2019-08" db="EMBL/GenBank/DDBJ databases">
        <authorList>
            <person name="Kucharzyk K."/>
            <person name="Murdoch R.W."/>
            <person name="Higgins S."/>
            <person name="Loffler F."/>
        </authorList>
    </citation>
    <scope>NUCLEOTIDE SEQUENCE</scope>
</reference>
<feature type="region of interest" description="Disordered" evidence="3">
    <location>
        <begin position="1"/>
        <end position="177"/>
    </location>
</feature>
<dbReference type="AlphaFoldDB" id="A0A644WC46"/>
<evidence type="ECO:0000313" key="5">
    <source>
        <dbReference type="EMBL" id="MPM01041.1"/>
    </source>
</evidence>
<sequence>MTNNENWQGSPRRSGAGAGRDGKPYEKRDVKSILKGTRGGAKYTPNQSRDNDYPSFRPNFEKREENRNSYEKRSFENRDNSFQREGRPYEKSGNRPYSSDRGGNRPYSSDRNENRPYSSERSEGGRSRFKPAGGRPRFSVKKEGDSSSQGNYIETRFDNQDSNRRPRIRTSDYNPNAKYSKKKQLEYRRNEVDYTKPVRLNKFLANAGICSRREADEFIKAGVITVNGEVVSEMGVKVMHSDKVMFHNQLVRSERKVYLLLNKPKDTVTTAEDTHERRTVLDLVKNACSERIYPVGRLDRNTTGVLLLTNDGDLASRLTHPKYDKKKIYHVTLDKPLEIPDFESVLAGVMLDDEKIAADALNFIKDDDFRQIGIEIHSGQNRVVRRIFEKLGYKVVRLDRVFFAGLTKKNLPRGKYRFLTEREVNMLKMGAYE</sequence>
<dbReference type="Gene3D" id="3.30.70.580">
    <property type="entry name" value="Pseudouridine synthase I, catalytic domain, N-terminal subdomain"/>
    <property type="match status" value="1"/>
</dbReference>
<comment type="caution">
    <text evidence="5">The sequence shown here is derived from an EMBL/GenBank/DDBJ whole genome shotgun (WGS) entry which is preliminary data.</text>
</comment>
<name>A0A644WC46_9ZZZZ</name>
<dbReference type="Pfam" id="PF00849">
    <property type="entry name" value="PseudoU_synth_2"/>
    <property type="match status" value="1"/>
</dbReference>